<comment type="caution">
    <text evidence="2">The sequence shown here is derived from an EMBL/GenBank/DDBJ whole genome shotgun (WGS) entry which is preliminary data.</text>
</comment>
<evidence type="ECO:0000256" key="1">
    <source>
        <dbReference type="SAM" id="MobiDB-lite"/>
    </source>
</evidence>
<keyword evidence="3" id="KW-1185">Reference proteome</keyword>
<dbReference type="RefSeq" id="WP_191803285.1">
    <property type="nucleotide sequence ID" value="NZ_JACSQL010000011.1"/>
</dbReference>
<gene>
    <name evidence="2" type="ORF">H9647_19810</name>
</gene>
<evidence type="ECO:0000313" key="3">
    <source>
        <dbReference type="Proteomes" id="UP000608071"/>
    </source>
</evidence>
<accession>A0ABR8T3I5</accession>
<proteinExistence type="predicted"/>
<sequence length="156" mass="17384">MARFKKGQSFKNQRVHVVGAFDQTGRGMSGKNVSFSISNDTRDGDDIFTDPMLVYDSYVDKNGKQQNSFTAEYSAKQWEAIEAAANKDGDDLVIEADLFMSKSGPGLLVNTNTLKTPEIPFDREKHKANTLAAREIKKETKAEQESQKQGEEELSV</sequence>
<name>A0ABR8T3I5_9BACL</name>
<organism evidence="2 3">
    <name type="scientific">Paenibacillus gallinarum</name>
    <dbReference type="NCBI Taxonomy" id="2762232"/>
    <lineage>
        <taxon>Bacteria</taxon>
        <taxon>Bacillati</taxon>
        <taxon>Bacillota</taxon>
        <taxon>Bacilli</taxon>
        <taxon>Bacillales</taxon>
        <taxon>Paenibacillaceae</taxon>
        <taxon>Paenibacillus</taxon>
    </lineage>
</organism>
<dbReference type="EMBL" id="JACSQL010000011">
    <property type="protein sequence ID" value="MBD7970316.1"/>
    <property type="molecule type" value="Genomic_DNA"/>
</dbReference>
<protein>
    <recommendedName>
        <fullName evidence="4">Single-stranded DNA-binding protein</fullName>
    </recommendedName>
</protein>
<evidence type="ECO:0008006" key="4">
    <source>
        <dbReference type="Google" id="ProtNLM"/>
    </source>
</evidence>
<evidence type="ECO:0000313" key="2">
    <source>
        <dbReference type="EMBL" id="MBD7970316.1"/>
    </source>
</evidence>
<dbReference type="Proteomes" id="UP000608071">
    <property type="component" value="Unassembled WGS sequence"/>
</dbReference>
<reference evidence="2 3" key="1">
    <citation type="submission" date="2020-08" db="EMBL/GenBank/DDBJ databases">
        <title>A Genomic Blueprint of the Chicken Gut Microbiome.</title>
        <authorList>
            <person name="Gilroy R."/>
            <person name="Ravi A."/>
            <person name="Getino M."/>
            <person name="Pursley I."/>
            <person name="Horton D.L."/>
            <person name="Alikhan N.-F."/>
            <person name="Baker D."/>
            <person name="Gharbi K."/>
            <person name="Hall N."/>
            <person name="Watson M."/>
            <person name="Adriaenssens E.M."/>
            <person name="Foster-Nyarko E."/>
            <person name="Jarju S."/>
            <person name="Secka A."/>
            <person name="Antonio M."/>
            <person name="Oren A."/>
            <person name="Chaudhuri R."/>
            <person name="La Ragione R.M."/>
            <person name="Hildebrand F."/>
            <person name="Pallen M.J."/>
        </authorList>
    </citation>
    <scope>NUCLEOTIDE SEQUENCE [LARGE SCALE GENOMIC DNA]</scope>
    <source>
        <strain evidence="2 3">Sa2BVA9</strain>
    </source>
</reference>
<feature type="region of interest" description="Disordered" evidence="1">
    <location>
        <begin position="137"/>
        <end position="156"/>
    </location>
</feature>